<feature type="compositionally biased region" description="Low complexity" evidence="1">
    <location>
        <begin position="343"/>
        <end position="369"/>
    </location>
</feature>
<dbReference type="Proteomes" id="UP000242188">
    <property type="component" value="Unassembled WGS sequence"/>
</dbReference>
<feature type="compositionally biased region" description="Basic and acidic residues" evidence="1">
    <location>
        <begin position="254"/>
        <end position="276"/>
    </location>
</feature>
<feature type="region of interest" description="Disordered" evidence="1">
    <location>
        <begin position="341"/>
        <end position="369"/>
    </location>
</feature>
<dbReference type="OrthoDB" id="6142284at2759"/>
<gene>
    <name evidence="2" type="ORF">KP79_PYT01542</name>
</gene>
<feature type="compositionally biased region" description="Polar residues" evidence="1">
    <location>
        <begin position="279"/>
        <end position="294"/>
    </location>
</feature>
<feature type="region of interest" description="Disordered" evidence="1">
    <location>
        <begin position="305"/>
        <end position="324"/>
    </location>
</feature>
<proteinExistence type="predicted"/>
<keyword evidence="3" id="KW-1185">Reference proteome</keyword>
<protein>
    <submittedName>
        <fullName evidence="2">Uncharacterized protein</fullName>
    </submittedName>
</protein>
<name>A0A210QA60_MIZYE</name>
<feature type="region of interest" description="Disordered" evidence="1">
    <location>
        <begin position="246"/>
        <end position="295"/>
    </location>
</feature>
<dbReference type="EMBL" id="NEDP02004426">
    <property type="protein sequence ID" value="OWF45612.1"/>
    <property type="molecule type" value="Genomic_DNA"/>
</dbReference>
<dbReference type="AlphaFoldDB" id="A0A210QA60"/>
<evidence type="ECO:0000256" key="1">
    <source>
        <dbReference type="SAM" id="MobiDB-lite"/>
    </source>
</evidence>
<sequence length="454" mass="51810">MPKCDLFYFNVYVNDKPLKEYTFDSELYVESDLHSEASYCIEEKDAEGNKQKYPVTPFYVDGFLNNTYNFPLYLKMCVDGHQIWMKPFPPRCRQGFRVNGCKNQHVVRELLFTLPRMDESSSPEKKKQRAYNKTDSKLEGTISMECLEARELGTYTTCATKFFESKSSELSACPNLCQSSKKHGNVGVSTREGRSLGHITQNHNKRKTMIKYQVGKDHFGGVVIKYRPRYMLQELGITDEAWKSNSITRQSSRKPNENEDINDSKSAEILPGKEEAEGSNGNQENTDPNANGTLDFTEKFRKMNCYSPTRSEPGDQEAQGSSVDDRRLFCLSPRAKQKLTVDSPSALKLPPKSPPDLQKSSKLSFFSPSDSNKMGKMDVNSPSDLLQKSFSRCVQFVKNEQDNENKQYRMIEIDDDIQILEEVDDDVIWMGDDSCCFLDVTDPDISMVDLSEDI</sequence>
<organism evidence="2 3">
    <name type="scientific">Mizuhopecten yessoensis</name>
    <name type="common">Japanese scallop</name>
    <name type="synonym">Patinopecten yessoensis</name>
    <dbReference type="NCBI Taxonomy" id="6573"/>
    <lineage>
        <taxon>Eukaryota</taxon>
        <taxon>Metazoa</taxon>
        <taxon>Spiralia</taxon>
        <taxon>Lophotrochozoa</taxon>
        <taxon>Mollusca</taxon>
        <taxon>Bivalvia</taxon>
        <taxon>Autobranchia</taxon>
        <taxon>Pteriomorphia</taxon>
        <taxon>Pectinida</taxon>
        <taxon>Pectinoidea</taxon>
        <taxon>Pectinidae</taxon>
        <taxon>Mizuhopecten</taxon>
    </lineage>
</organism>
<comment type="caution">
    <text evidence="2">The sequence shown here is derived from an EMBL/GenBank/DDBJ whole genome shotgun (WGS) entry which is preliminary data.</text>
</comment>
<reference evidence="2 3" key="1">
    <citation type="journal article" date="2017" name="Nat. Ecol. Evol.">
        <title>Scallop genome provides insights into evolution of bilaterian karyotype and development.</title>
        <authorList>
            <person name="Wang S."/>
            <person name="Zhang J."/>
            <person name="Jiao W."/>
            <person name="Li J."/>
            <person name="Xun X."/>
            <person name="Sun Y."/>
            <person name="Guo X."/>
            <person name="Huan P."/>
            <person name="Dong B."/>
            <person name="Zhang L."/>
            <person name="Hu X."/>
            <person name="Sun X."/>
            <person name="Wang J."/>
            <person name="Zhao C."/>
            <person name="Wang Y."/>
            <person name="Wang D."/>
            <person name="Huang X."/>
            <person name="Wang R."/>
            <person name="Lv J."/>
            <person name="Li Y."/>
            <person name="Zhang Z."/>
            <person name="Liu B."/>
            <person name="Lu W."/>
            <person name="Hui Y."/>
            <person name="Liang J."/>
            <person name="Zhou Z."/>
            <person name="Hou R."/>
            <person name="Li X."/>
            <person name="Liu Y."/>
            <person name="Li H."/>
            <person name="Ning X."/>
            <person name="Lin Y."/>
            <person name="Zhao L."/>
            <person name="Xing Q."/>
            <person name="Dou J."/>
            <person name="Li Y."/>
            <person name="Mao J."/>
            <person name="Guo H."/>
            <person name="Dou H."/>
            <person name="Li T."/>
            <person name="Mu C."/>
            <person name="Jiang W."/>
            <person name="Fu Q."/>
            <person name="Fu X."/>
            <person name="Miao Y."/>
            <person name="Liu J."/>
            <person name="Yu Q."/>
            <person name="Li R."/>
            <person name="Liao H."/>
            <person name="Li X."/>
            <person name="Kong Y."/>
            <person name="Jiang Z."/>
            <person name="Chourrout D."/>
            <person name="Li R."/>
            <person name="Bao Z."/>
        </authorList>
    </citation>
    <scope>NUCLEOTIDE SEQUENCE [LARGE SCALE GENOMIC DNA]</scope>
    <source>
        <strain evidence="2 3">PY_sf001</strain>
    </source>
</reference>
<evidence type="ECO:0000313" key="3">
    <source>
        <dbReference type="Proteomes" id="UP000242188"/>
    </source>
</evidence>
<evidence type="ECO:0000313" key="2">
    <source>
        <dbReference type="EMBL" id="OWF45612.1"/>
    </source>
</evidence>
<accession>A0A210QA60</accession>